<reference evidence="2" key="1">
    <citation type="submission" date="2021-02" db="EMBL/GenBank/DDBJ databases">
        <authorList>
            <person name="Dougan E. K."/>
            <person name="Rhodes N."/>
            <person name="Thang M."/>
            <person name="Chan C."/>
        </authorList>
    </citation>
    <scope>NUCLEOTIDE SEQUENCE</scope>
</reference>
<feature type="region of interest" description="Disordered" evidence="1">
    <location>
        <begin position="490"/>
        <end position="652"/>
    </location>
</feature>
<sequence>MAKHSSVIRPEVRERQKMPASQNSRKHPTGGRRSDLKEVSEWCQKHTMDPTSGRVHRREETRSEILDEPVVSVHEDEEEIDDDMRHFKETIENWNLHTETFPLPIQPVCPTLRPVEERNEDDEPFIMFSHDILVYCYDAPELTYDEHFSKALPDPWRLQFWVRGRNESIALRGLHDQPVTTGYMLETPTQPSKKCEDWMRGGYSISGFASPWAQFVVTHSVDTTVIWRLDRLWQLGEAAARGCKQDPQTPLDIRQTSESPSQLSECRAELWLKNSGGMYPMRRDEAAACFAIVGEYLPGRRHPGYRPDDFNGGVVLKIDSSGLLVLTVARGPDIHVYAISPNRLDVLPVSVVDTVTFSLDSPLELVFPDGSFLRGLSARLEAEGAGSTYTENDVQESKESPSRSKSPRAASIAHAPPSSAQVAPSDPGPKPKTRSQHQVCTPRGTNFQSPNAGRGSLARQASSRSAEIPAAGRVQVSRVGVRPGYQRDGRLAVADRISDKQRQLASQRNSSKTPSSTRPVSTLVRARSNSPRGLGGETPRKSTGPAASHGRIRDVVRSKRLITSLSSGSPTSPTSPTKTESRDVKAATSEGVRLRSRSVSSDSVDRGRGVSKKPVETPSRAKSIEPIGANRISTSDTSSYVPSQQTSHHAVPTVPVSRLHTPGIPSQRLTVATPSGRWNSVAVQVNQQRLQGLSSWPSVWVPPVVPAAQAVVPVPGHVPASMATVSRSLVGHHLEQSRSGLATAAPPGHSATTSHSRLVSWGRWPVSR</sequence>
<feature type="region of interest" description="Disordered" evidence="1">
    <location>
        <begin position="1"/>
        <end position="61"/>
    </location>
</feature>
<name>A0A813CAH1_9DINO</name>
<evidence type="ECO:0000256" key="1">
    <source>
        <dbReference type="SAM" id="MobiDB-lite"/>
    </source>
</evidence>
<feature type="compositionally biased region" description="Low complexity" evidence="1">
    <location>
        <begin position="403"/>
        <end position="420"/>
    </location>
</feature>
<feature type="compositionally biased region" description="Polar residues" evidence="1">
    <location>
        <begin position="503"/>
        <end position="520"/>
    </location>
</feature>
<comment type="caution">
    <text evidence="2">The sequence shown here is derived from an EMBL/GenBank/DDBJ whole genome shotgun (WGS) entry which is preliminary data.</text>
</comment>
<dbReference type="Proteomes" id="UP000601435">
    <property type="component" value="Unassembled WGS sequence"/>
</dbReference>
<dbReference type="OrthoDB" id="458320at2759"/>
<protein>
    <submittedName>
        <fullName evidence="2">Uncharacterized protein</fullName>
    </submittedName>
</protein>
<evidence type="ECO:0000313" key="3">
    <source>
        <dbReference type="Proteomes" id="UP000601435"/>
    </source>
</evidence>
<organism evidence="2 3">
    <name type="scientific">Symbiodinium necroappetens</name>
    <dbReference type="NCBI Taxonomy" id="1628268"/>
    <lineage>
        <taxon>Eukaryota</taxon>
        <taxon>Sar</taxon>
        <taxon>Alveolata</taxon>
        <taxon>Dinophyceae</taxon>
        <taxon>Suessiales</taxon>
        <taxon>Symbiodiniaceae</taxon>
        <taxon>Symbiodinium</taxon>
    </lineage>
</organism>
<keyword evidence="3" id="KW-1185">Reference proteome</keyword>
<feature type="compositionally biased region" description="Polar residues" evidence="1">
    <location>
        <begin position="436"/>
        <end position="451"/>
    </location>
</feature>
<dbReference type="AlphaFoldDB" id="A0A813CAH1"/>
<accession>A0A813CAH1</accession>
<evidence type="ECO:0000313" key="2">
    <source>
        <dbReference type="EMBL" id="CAE7941433.1"/>
    </source>
</evidence>
<dbReference type="EMBL" id="CAJNJA010093920">
    <property type="protein sequence ID" value="CAE7941433.1"/>
    <property type="molecule type" value="Genomic_DNA"/>
</dbReference>
<gene>
    <name evidence="2" type="ORF">SNEC2469_LOCUS34284</name>
</gene>
<feature type="compositionally biased region" description="Low complexity" evidence="1">
    <location>
        <begin position="563"/>
        <end position="578"/>
    </location>
</feature>
<proteinExistence type="predicted"/>
<feature type="compositionally biased region" description="Polar residues" evidence="1">
    <location>
        <begin position="631"/>
        <end position="648"/>
    </location>
</feature>
<feature type="region of interest" description="Disordered" evidence="1">
    <location>
        <begin position="384"/>
        <end position="469"/>
    </location>
</feature>
<feature type="compositionally biased region" description="Basic and acidic residues" evidence="1">
    <location>
        <begin position="32"/>
        <end position="48"/>
    </location>
</feature>